<dbReference type="SUPFAM" id="SSF53901">
    <property type="entry name" value="Thiolase-like"/>
    <property type="match status" value="2"/>
</dbReference>
<dbReference type="GO" id="GO:0006633">
    <property type="term" value="P:fatty acid biosynthetic process"/>
    <property type="evidence" value="ECO:0007669"/>
    <property type="project" value="UniProtKB-UniRule"/>
</dbReference>
<evidence type="ECO:0000256" key="12">
    <source>
        <dbReference type="PIRSR" id="PIRSR000447-1"/>
    </source>
</evidence>
<evidence type="ECO:0000256" key="1">
    <source>
        <dbReference type="ARBA" id="ARBA00005194"/>
    </source>
</evidence>
<comment type="catalytic activity">
    <reaction evidence="11">
        <text>(9Z)-hexadecenoyl-[ACP] + malonyl-[ACP] + H(+) = 3-oxo-(11Z)-octadecenoyl-[ACP] + holo-[ACP] + CO2</text>
        <dbReference type="Rhea" id="RHEA:55040"/>
        <dbReference type="Rhea" id="RHEA-COMP:9623"/>
        <dbReference type="Rhea" id="RHEA-COMP:9685"/>
        <dbReference type="Rhea" id="RHEA-COMP:10800"/>
        <dbReference type="Rhea" id="RHEA-COMP:14074"/>
        <dbReference type="ChEBI" id="CHEBI:15378"/>
        <dbReference type="ChEBI" id="CHEBI:16526"/>
        <dbReference type="ChEBI" id="CHEBI:64479"/>
        <dbReference type="ChEBI" id="CHEBI:78449"/>
        <dbReference type="ChEBI" id="CHEBI:83989"/>
        <dbReference type="ChEBI" id="CHEBI:138538"/>
        <dbReference type="EC" id="2.3.1.179"/>
    </reaction>
</comment>
<comment type="caution">
    <text evidence="15">The sequence shown here is derived from an EMBL/GenBank/DDBJ whole genome shotgun (WGS) entry which is preliminary data.</text>
</comment>
<dbReference type="EMBL" id="JXQV01000013">
    <property type="protein sequence ID" value="KIQ01535.1"/>
    <property type="molecule type" value="Genomic_DNA"/>
</dbReference>
<dbReference type="InterPro" id="IPR017568">
    <property type="entry name" value="3-oxoacyl-ACP_synth-2"/>
</dbReference>
<evidence type="ECO:0000313" key="15">
    <source>
        <dbReference type="EMBL" id="KIQ01535.1"/>
    </source>
</evidence>
<dbReference type="OrthoDB" id="9808669at2"/>
<dbReference type="NCBIfam" id="NF005589">
    <property type="entry name" value="PRK07314.1"/>
    <property type="match status" value="1"/>
</dbReference>
<dbReference type="PROSITE" id="PS00606">
    <property type="entry name" value="KS3_1"/>
    <property type="match status" value="1"/>
</dbReference>
<keyword evidence="8" id="KW-0443">Lipid metabolism</keyword>
<dbReference type="AlphaFoldDB" id="A0A0D0K098"/>
<dbReference type="UniPathway" id="UPA00094"/>
<dbReference type="InterPro" id="IPR016039">
    <property type="entry name" value="Thiolase-like"/>
</dbReference>
<dbReference type="GO" id="GO:0004315">
    <property type="term" value="F:3-oxoacyl-[acyl-carrier-protein] synthase activity"/>
    <property type="evidence" value="ECO:0007669"/>
    <property type="project" value="UniProtKB-UniRule"/>
</dbReference>
<keyword evidence="9 11" id="KW-0275">Fatty acid biosynthesis</keyword>
<protein>
    <recommendedName>
        <fullName evidence="4 11">3-oxoacyl-[acyl-carrier-protein] synthase 2</fullName>
        <ecNumber evidence="3 11">2.3.1.179</ecNumber>
    </recommendedName>
</protein>
<dbReference type="InterPro" id="IPR018201">
    <property type="entry name" value="Ketoacyl_synth_AS"/>
</dbReference>
<dbReference type="Pfam" id="PF00109">
    <property type="entry name" value="ketoacyl-synt"/>
    <property type="match status" value="1"/>
</dbReference>
<dbReference type="PANTHER" id="PTHR11712">
    <property type="entry name" value="POLYKETIDE SYNTHASE-RELATED"/>
    <property type="match status" value="1"/>
</dbReference>
<gene>
    <name evidence="15" type="ORF">RU07_15765</name>
</gene>
<evidence type="ECO:0000256" key="6">
    <source>
        <dbReference type="ARBA" id="ARBA00022679"/>
    </source>
</evidence>
<proteinExistence type="inferred from homology"/>
<evidence type="ECO:0000256" key="2">
    <source>
        <dbReference type="ARBA" id="ARBA00008467"/>
    </source>
</evidence>
<dbReference type="InterPro" id="IPR014031">
    <property type="entry name" value="Ketoacyl_synth_C"/>
</dbReference>
<comment type="function">
    <text evidence="11">Involved in the type II fatty acid elongation cycle. Catalyzes the elongation of a wide range of acyl-ACP by the addition of two carbons from malonyl-ACP to an acyl acceptor. Can efficiently catalyze the conversion of palmitoleoyl-ACP (cis-hexadec-9-enoyl-ACP) to cis-vaccenoyl-ACP (cis-octadec-11-enoyl-ACP), an essential step in the thermal regulation of fatty acid composition.</text>
</comment>
<feature type="domain" description="Ketosynthase family 3 (KS3)" evidence="14">
    <location>
        <begin position="1"/>
        <end position="419"/>
    </location>
</feature>
<reference evidence="15 16" key="1">
    <citation type="submission" date="2014-12" db="EMBL/GenBank/DDBJ databases">
        <title>16Stimator: statistical estimation of ribosomal gene copy numbers from draft genome assemblies.</title>
        <authorList>
            <person name="Perisin M.A."/>
            <person name="Vetter M."/>
            <person name="Gilbert J.A."/>
            <person name="Bergelson J."/>
        </authorList>
    </citation>
    <scope>NUCLEOTIDE SEQUENCE [LARGE SCALE GENOMIC DNA]</scope>
    <source>
        <strain evidence="15 16">MEJ076</strain>
    </source>
</reference>
<evidence type="ECO:0000256" key="8">
    <source>
        <dbReference type="ARBA" id="ARBA00023098"/>
    </source>
</evidence>
<keyword evidence="6 11" id="KW-0808">Transferase</keyword>
<evidence type="ECO:0000256" key="4">
    <source>
        <dbReference type="ARBA" id="ARBA00014657"/>
    </source>
</evidence>
<evidence type="ECO:0000256" key="9">
    <source>
        <dbReference type="ARBA" id="ARBA00023160"/>
    </source>
</evidence>
<dbReference type="Proteomes" id="UP000035017">
    <property type="component" value="Unassembled WGS sequence"/>
</dbReference>
<evidence type="ECO:0000256" key="5">
    <source>
        <dbReference type="ARBA" id="ARBA00022516"/>
    </source>
</evidence>
<comment type="similarity">
    <text evidence="2 11 13">Belongs to the thiolase-like superfamily. Beta-ketoacyl-ACP synthases family.</text>
</comment>
<evidence type="ECO:0000256" key="3">
    <source>
        <dbReference type="ARBA" id="ARBA00012356"/>
    </source>
</evidence>
<dbReference type="Gene3D" id="3.40.47.10">
    <property type="match status" value="2"/>
</dbReference>
<dbReference type="Pfam" id="PF02801">
    <property type="entry name" value="Ketoacyl-synt_C"/>
    <property type="match status" value="1"/>
</dbReference>
<evidence type="ECO:0000256" key="10">
    <source>
        <dbReference type="ARBA" id="ARBA00023315"/>
    </source>
</evidence>
<organism evidence="15 16">
    <name type="scientific">Agrobacterium tumefaciens</name>
    <dbReference type="NCBI Taxonomy" id="358"/>
    <lineage>
        <taxon>Bacteria</taxon>
        <taxon>Pseudomonadati</taxon>
        <taxon>Pseudomonadota</taxon>
        <taxon>Alphaproteobacteria</taxon>
        <taxon>Hyphomicrobiales</taxon>
        <taxon>Rhizobiaceae</taxon>
        <taxon>Rhizobium/Agrobacterium group</taxon>
        <taxon>Agrobacterium</taxon>
        <taxon>Agrobacterium tumefaciens complex</taxon>
    </lineage>
</organism>
<dbReference type="InterPro" id="IPR020841">
    <property type="entry name" value="PKS_Beta-ketoAc_synthase_dom"/>
</dbReference>
<dbReference type="PROSITE" id="PS52004">
    <property type="entry name" value="KS3_2"/>
    <property type="match status" value="1"/>
</dbReference>
<sequence length="422" mass="44514">MRRVVITGTGMVSPLGCGTEISWQRLLAGHNGARLVTEFEVEDLPAKIACRIPVGDGTEGTFNADDWMEPKEQRKVDPFIVYGMAAAEMALRDANWHPSTGTDEDQIMTGVLIGSGIGGLEGIVEAGYTLRDKGPRRISPFFIPGRLINLISGQVSIRHKLRGPNHSVVTACSTGAHAIGDAARLIMLGDADVMVAGGAESPVCRISLAGFAACKALSTQNNDDPQKASRPYDRDRDGFVMGEGSGIVVLEELEHAKARGAKIYAEVVGYGLSGDAFHITAPSEDGEGAYRCMAMALKRAGLAPSDIDYINAHGTSTMADTIELGAVERLVGDAASKISMSSTKSATGHLLGAAGAIEAIFAVLAIRDNIVPPTLNLDNPDVETAIDLVPHTARKRQVDVALSNSFGFGGTNASLVLRRYEG</sequence>
<keyword evidence="10 11" id="KW-0012">Acyltransferase</keyword>
<dbReference type="InterPro" id="IPR000794">
    <property type="entry name" value="Beta-ketoacyl_synthase"/>
</dbReference>
<dbReference type="NCBIfam" id="TIGR03150">
    <property type="entry name" value="fabF"/>
    <property type="match status" value="1"/>
</dbReference>
<evidence type="ECO:0000313" key="16">
    <source>
        <dbReference type="Proteomes" id="UP000035017"/>
    </source>
</evidence>
<dbReference type="GO" id="GO:0005829">
    <property type="term" value="C:cytosol"/>
    <property type="evidence" value="ECO:0007669"/>
    <property type="project" value="TreeGrafter"/>
</dbReference>
<evidence type="ECO:0000256" key="7">
    <source>
        <dbReference type="ARBA" id="ARBA00022832"/>
    </source>
</evidence>
<dbReference type="InterPro" id="IPR014030">
    <property type="entry name" value="Ketoacyl_synth_N"/>
</dbReference>
<evidence type="ECO:0000256" key="13">
    <source>
        <dbReference type="RuleBase" id="RU003694"/>
    </source>
</evidence>
<feature type="active site" description="For beta-ketoacyl synthase activity" evidence="12">
    <location>
        <position position="172"/>
    </location>
</feature>
<dbReference type="PANTHER" id="PTHR11712:SF321">
    <property type="entry name" value="3-OXOACYL-[ACYL-CARRIER-PROTEIN] SYNTHASE 2"/>
    <property type="match status" value="1"/>
</dbReference>
<dbReference type="FunFam" id="3.40.47.10:FF:000024">
    <property type="entry name" value="3-oxoacyl-[acyl-carrier-protein] synthase, mitochondrial"/>
    <property type="match status" value="1"/>
</dbReference>
<dbReference type="PIRSF" id="PIRSF000447">
    <property type="entry name" value="KAS_II"/>
    <property type="match status" value="1"/>
</dbReference>
<evidence type="ECO:0000259" key="14">
    <source>
        <dbReference type="PROSITE" id="PS52004"/>
    </source>
</evidence>
<accession>A0A0D0K098</accession>
<keyword evidence="5 11" id="KW-0444">Lipid biosynthesis</keyword>
<name>A0A0D0K098_AGRTU</name>
<keyword evidence="7" id="KW-0276">Fatty acid metabolism</keyword>
<evidence type="ECO:0000256" key="11">
    <source>
        <dbReference type="PIRNR" id="PIRNR000447"/>
    </source>
</evidence>
<dbReference type="CDD" id="cd00834">
    <property type="entry name" value="KAS_I_II"/>
    <property type="match status" value="1"/>
</dbReference>
<dbReference type="SMART" id="SM00825">
    <property type="entry name" value="PKS_KS"/>
    <property type="match status" value="1"/>
</dbReference>
<comment type="pathway">
    <text evidence="1 11">Lipid metabolism; fatty acid biosynthesis.</text>
</comment>
<comment type="catalytic activity">
    <reaction evidence="11">
        <text>a fatty acyl-[ACP] + malonyl-[ACP] + H(+) = a 3-oxoacyl-[ACP] + holo-[ACP] + CO2</text>
        <dbReference type="Rhea" id="RHEA:22836"/>
        <dbReference type="Rhea" id="RHEA-COMP:9623"/>
        <dbReference type="Rhea" id="RHEA-COMP:9685"/>
        <dbReference type="Rhea" id="RHEA-COMP:9916"/>
        <dbReference type="Rhea" id="RHEA-COMP:14125"/>
        <dbReference type="ChEBI" id="CHEBI:15378"/>
        <dbReference type="ChEBI" id="CHEBI:16526"/>
        <dbReference type="ChEBI" id="CHEBI:64479"/>
        <dbReference type="ChEBI" id="CHEBI:78449"/>
        <dbReference type="ChEBI" id="CHEBI:78776"/>
        <dbReference type="ChEBI" id="CHEBI:138651"/>
    </reaction>
</comment>
<dbReference type="NCBIfam" id="NF004970">
    <property type="entry name" value="PRK06333.1"/>
    <property type="match status" value="1"/>
</dbReference>
<dbReference type="FunFam" id="3.40.47.10:FF:000015">
    <property type="entry name" value="3-oxoacyl-[acyl-carrier-protein] synthase, mitochondrial"/>
    <property type="match status" value="1"/>
</dbReference>
<dbReference type="EC" id="2.3.1.179" evidence="3 11"/>